<evidence type="ECO:0000313" key="2">
    <source>
        <dbReference type="EMBL" id="CAA0816084.1"/>
    </source>
</evidence>
<dbReference type="PANTHER" id="PTHR36036">
    <property type="entry name" value="PROLINE-RICH FAMILY PROTEIN"/>
    <property type="match status" value="1"/>
</dbReference>
<sequence length="122" mass="12396">MCYVGKATKIFFFILTLLVATGLAMGFVYLRRQPNSPKCPCPSCSGDVPIVVLPGPTSDPTPPSTFAPHSATNPSPAPPPPGPTVQDSSPPVASFSPPPVVALPPFNPSSPGTVDLGPASSS</sequence>
<proteinExistence type="predicted"/>
<accession>A0A9N7MNW5</accession>
<name>A0A9N7MNW5_STRHE</name>
<evidence type="ECO:0000256" key="1">
    <source>
        <dbReference type="SAM" id="MobiDB-lite"/>
    </source>
</evidence>
<keyword evidence="3" id="KW-1185">Reference proteome</keyword>
<dbReference type="InterPro" id="IPR040277">
    <property type="entry name" value="Os04g0629400-like"/>
</dbReference>
<dbReference type="AlphaFoldDB" id="A0A9N7MNW5"/>
<reference evidence="2" key="1">
    <citation type="submission" date="2019-12" db="EMBL/GenBank/DDBJ databases">
        <authorList>
            <person name="Scholes J."/>
        </authorList>
    </citation>
    <scope>NUCLEOTIDE SEQUENCE</scope>
</reference>
<dbReference type="Proteomes" id="UP001153555">
    <property type="component" value="Unassembled WGS sequence"/>
</dbReference>
<dbReference type="EMBL" id="CACSLK010013932">
    <property type="protein sequence ID" value="CAA0816084.1"/>
    <property type="molecule type" value="Genomic_DNA"/>
</dbReference>
<evidence type="ECO:0000313" key="3">
    <source>
        <dbReference type="Proteomes" id="UP001153555"/>
    </source>
</evidence>
<feature type="region of interest" description="Disordered" evidence="1">
    <location>
        <begin position="52"/>
        <end position="122"/>
    </location>
</feature>
<feature type="compositionally biased region" description="Pro residues" evidence="1">
    <location>
        <begin position="96"/>
        <end position="108"/>
    </location>
</feature>
<organism evidence="2 3">
    <name type="scientific">Striga hermonthica</name>
    <name type="common">Purple witchweed</name>
    <name type="synonym">Buchnera hermonthica</name>
    <dbReference type="NCBI Taxonomy" id="68872"/>
    <lineage>
        <taxon>Eukaryota</taxon>
        <taxon>Viridiplantae</taxon>
        <taxon>Streptophyta</taxon>
        <taxon>Embryophyta</taxon>
        <taxon>Tracheophyta</taxon>
        <taxon>Spermatophyta</taxon>
        <taxon>Magnoliopsida</taxon>
        <taxon>eudicotyledons</taxon>
        <taxon>Gunneridae</taxon>
        <taxon>Pentapetalae</taxon>
        <taxon>asterids</taxon>
        <taxon>lamiids</taxon>
        <taxon>Lamiales</taxon>
        <taxon>Orobanchaceae</taxon>
        <taxon>Buchnereae</taxon>
        <taxon>Striga</taxon>
    </lineage>
</organism>
<gene>
    <name evidence="2" type="ORF">SHERM_15952</name>
</gene>
<comment type="caution">
    <text evidence="2">The sequence shown here is derived from an EMBL/GenBank/DDBJ whole genome shotgun (WGS) entry which is preliminary data.</text>
</comment>
<dbReference type="OrthoDB" id="914088at2759"/>
<protein>
    <submittedName>
        <fullName evidence="2">Proline-rich family protein</fullName>
    </submittedName>
</protein>
<dbReference type="PANTHER" id="PTHR36036:SF1">
    <property type="entry name" value="PROLINE-RICH FAMILY PROTEIN"/>
    <property type="match status" value="1"/>
</dbReference>